<dbReference type="Pfam" id="PF12838">
    <property type="entry name" value="Fer4_7"/>
    <property type="match status" value="1"/>
</dbReference>
<dbReference type="PROSITE" id="PS00198">
    <property type="entry name" value="4FE4S_FER_1"/>
    <property type="match status" value="2"/>
</dbReference>
<evidence type="ECO:0000256" key="1">
    <source>
        <dbReference type="ARBA" id="ARBA00001927"/>
    </source>
</evidence>
<dbReference type="RefSeq" id="WP_406791747.1">
    <property type="nucleotide sequence ID" value="NZ_JBJHZX010000010.1"/>
</dbReference>
<evidence type="ECO:0000256" key="5">
    <source>
        <dbReference type="ARBA" id="ARBA00022723"/>
    </source>
</evidence>
<dbReference type="PROSITE" id="PS51379">
    <property type="entry name" value="4FE4S_FER_2"/>
    <property type="match status" value="2"/>
</dbReference>
<comment type="function">
    <text evidence="9">Ferredoxins are iron-sulfur proteins that transfer electrons in a wide variety of metabolic reactions.</text>
</comment>
<comment type="caution">
    <text evidence="11">The sequence shown here is derived from an EMBL/GenBank/DDBJ whole genome shotgun (WGS) entry which is preliminary data.</text>
</comment>
<dbReference type="SUPFAM" id="SSF54862">
    <property type="entry name" value="4Fe-4S ferredoxins"/>
    <property type="match status" value="1"/>
</dbReference>
<evidence type="ECO:0000259" key="10">
    <source>
        <dbReference type="PROSITE" id="PS51379"/>
    </source>
</evidence>
<dbReference type="EMBL" id="JBJHZX010000010">
    <property type="protein sequence ID" value="MFL0195634.1"/>
    <property type="molecule type" value="Genomic_DNA"/>
</dbReference>
<keyword evidence="6 9" id="KW-0249">Electron transport</keyword>
<evidence type="ECO:0000256" key="7">
    <source>
        <dbReference type="ARBA" id="ARBA00023004"/>
    </source>
</evidence>
<dbReference type="InterPro" id="IPR050294">
    <property type="entry name" value="RnfB_subfamily"/>
</dbReference>
<comment type="cofactor">
    <cofactor evidence="2 9">
        <name>[4Fe-4S] cluster</name>
        <dbReference type="ChEBI" id="CHEBI:49883"/>
    </cofactor>
</comment>
<proteinExistence type="predicted"/>
<dbReference type="PANTHER" id="PTHR42859:SF2">
    <property type="entry name" value="FERREDOXIN"/>
    <property type="match status" value="1"/>
</dbReference>
<reference evidence="11 12" key="1">
    <citation type="submission" date="2024-11" db="EMBL/GenBank/DDBJ databases">
        <authorList>
            <person name="Heng Y.C."/>
            <person name="Lim A.C.H."/>
            <person name="Lee J.K.Y."/>
            <person name="Kittelmann S."/>
        </authorList>
    </citation>
    <scope>NUCLEOTIDE SEQUENCE [LARGE SCALE GENOMIC DNA]</scope>
    <source>
        <strain evidence="11 12">WILCCON 0269</strain>
    </source>
</reference>
<keyword evidence="12" id="KW-1185">Reference proteome</keyword>
<evidence type="ECO:0000256" key="2">
    <source>
        <dbReference type="ARBA" id="ARBA00001966"/>
    </source>
</evidence>
<evidence type="ECO:0000256" key="3">
    <source>
        <dbReference type="ARBA" id="ARBA00022448"/>
    </source>
</evidence>
<dbReference type="InterPro" id="IPR017896">
    <property type="entry name" value="4Fe4S_Fe-S-bd"/>
</dbReference>
<name>A0ABW8SHY1_9CLOT</name>
<feature type="domain" description="4Fe-4S ferredoxin-type" evidence="10">
    <location>
        <begin position="1"/>
        <end position="28"/>
    </location>
</feature>
<organism evidence="11 12">
    <name type="scientific">Candidatus Clostridium eludens</name>
    <dbReference type="NCBI Taxonomy" id="3381663"/>
    <lineage>
        <taxon>Bacteria</taxon>
        <taxon>Bacillati</taxon>
        <taxon>Bacillota</taxon>
        <taxon>Clostridia</taxon>
        <taxon>Eubacteriales</taxon>
        <taxon>Clostridiaceae</taxon>
        <taxon>Clostridium</taxon>
    </lineage>
</organism>
<keyword evidence="7 9" id="KW-0408">Iron</keyword>
<dbReference type="InterPro" id="IPR000813">
    <property type="entry name" value="7Fe_ferredoxin"/>
</dbReference>
<dbReference type="Proteomes" id="UP001623660">
    <property type="component" value="Unassembled WGS sequence"/>
</dbReference>
<keyword evidence="5 9" id="KW-0479">Metal-binding</keyword>
<dbReference type="PRINTS" id="PR00354">
    <property type="entry name" value="7FE8SFRDOXIN"/>
</dbReference>
<evidence type="ECO:0000256" key="8">
    <source>
        <dbReference type="ARBA" id="ARBA00023014"/>
    </source>
</evidence>
<gene>
    <name evidence="11" type="ORF">ACJDU8_08660</name>
</gene>
<evidence type="ECO:0000313" key="11">
    <source>
        <dbReference type="EMBL" id="MFL0195634.1"/>
    </source>
</evidence>
<evidence type="ECO:0000313" key="12">
    <source>
        <dbReference type="Proteomes" id="UP001623660"/>
    </source>
</evidence>
<keyword evidence="8 9" id="KW-0411">Iron-sulfur</keyword>
<dbReference type="PANTHER" id="PTHR42859">
    <property type="entry name" value="OXIDOREDUCTASE"/>
    <property type="match status" value="1"/>
</dbReference>
<sequence length="57" mass="5739">MAYKINDTCMNCGACASECPVGCISQGDTQFLIDEGTCIDCGSCASACPVGAPVQAD</sequence>
<keyword evidence="3 9" id="KW-0813">Transport</keyword>
<evidence type="ECO:0000256" key="4">
    <source>
        <dbReference type="ARBA" id="ARBA00022485"/>
    </source>
</evidence>
<feature type="domain" description="4Fe-4S ferredoxin-type" evidence="10">
    <location>
        <begin position="29"/>
        <end position="57"/>
    </location>
</feature>
<accession>A0ABW8SHY1</accession>
<evidence type="ECO:0000256" key="9">
    <source>
        <dbReference type="RuleBase" id="RU365098"/>
    </source>
</evidence>
<dbReference type="Gene3D" id="3.30.70.20">
    <property type="match status" value="1"/>
</dbReference>
<comment type="cofactor">
    <cofactor evidence="1">
        <name>[3Fe-4S] cluster</name>
        <dbReference type="ChEBI" id="CHEBI:21137"/>
    </cofactor>
</comment>
<dbReference type="InterPro" id="IPR017900">
    <property type="entry name" value="4Fe4S_Fe_S_CS"/>
</dbReference>
<evidence type="ECO:0000256" key="6">
    <source>
        <dbReference type="ARBA" id="ARBA00022982"/>
    </source>
</evidence>
<protein>
    <recommendedName>
        <fullName evidence="9">Ferredoxin</fullName>
    </recommendedName>
</protein>
<keyword evidence="4 9" id="KW-0004">4Fe-4S</keyword>